<feature type="domain" description="PAS fold-4" evidence="2">
    <location>
        <begin position="74"/>
        <end position="149"/>
    </location>
</feature>
<comment type="caution">
    <text evidence="3">The sequence shown here is derived from an EMBL/GenBank/DDBJ whole genome shotgun (WGS) entry which is preliminary data.</text>
</comment>
<dbReference type="Proteomes" id="UP001244552">
    <property type="component" value="Unassembled WGS sequence"/>
</dbReference>
<protein>
    <recommendedName>
        <fullName evidence="2">PAS fold-4 domain-containing protein</fullName>
    </recommendedName>
</protein>
<dbReference type="InterPro" id="IPR013656">
    <property type="entry name" value="PAS_4"/>
</dbReference>
<gene>
    <name evidence="3" type="ORF">QO018_002587</name>
</gene>
<evidence type="ECO:0000256" key="1">
    <source>
        <dbReference type="SAM" id="MobiDB-lite"/>
    </source>
</evidence>
<name>A0ABU0MJU1_9PROT</name>
<dbReference type="Pfam" id="PF08448">
    <property type="entry name" value="PAS_4"/>
    <property type="match status" value="1"/>
</dbReference>
<feature type="compositionally biased region" description="Low complexity" evidence="1">
    <location>
        <begin position="164"/>
        <end position="176"/>
    </location>
</feature>
<evidence type="ECO:0000313" key="4">
    <source>
        <dbReference type="Proteomes" id="UP001244552"/>
    </source>
</evidence>
<evidence type="ECO:0000259" key="2">
    <source>
        <dbReference type="Pfam" id="PF08448"/>
    </source>
</evidence>
<accession>A0ABU0MJU1</accession>
<sequence length="204" mass="21701">MTKERTELATPYLSGLLEFWLTKSVAGRPPVPASISPADLRPWKDNIVVFEVMGEESGTFVYSYYGKALAAAFGQSRLGATLDDLPPEQRAVLQPEYETVRRERQPLARVHTAVFGERTRSFERLVLPMSSDGDTIDKLLVAAYETTPRDLAAGKPTPGGIGAGPAACGPAPVAGPESDAKSDRKPGPTPGHLSLIVSKPGASA</sequence>
<dbReference type="EMBL" id="JAUSVU010000008">
    <property type="protein sequence ID" value="MDQ0533724.1"/>
    <property type="molecule type" value="Genomic_DNA"/>
</dbReference>
<reference evidence="3 4" key="1">
    <citation type="submission" date="2023-07" db="EMBL/GenBank/DDBJ databases">
        <title>Genomic Encyclopedia of Type Strains, Phase IV (KMG-IV): sequencing the most valuable type-strain genomes for metagenomic binning, comparative biology and taxonomic classification.</title>
        <authorList>
            <person name="Goeker M."/>
        </authorList>
    </citation>
    <scope>NUCLEOTIDE SEQUENCE [LARGE SCALE GENOMIC DNA]</scope>
    <source>
        <strain evidence="3 4">DSM 19922</strain>
    </source>
</reference>
<evidence type="ECO:0000313" key="3">
    <source>
        <dbReference type="EMBL" id="MDQ0533724.1"/>
    </source>
</evidence>
<organism evidence="3 4">
    <name type="scientific">Azospirillum picis</name>
    <dbReference type="NCBI Taxonomy" id="488438"/>
    <lineage>
        <taxon>Bacteria</taxon>
        <taxon>Pseudomonadati</taxon>
        <taxon>Pseudomonadota</taxon>
        <taxon>Alphaproteobacteria</taxon>
        <taxon>Rhodospirillales</taxon>
        <taxon>Azospirillaceae</taxon>
        <taxon>Azospirillum</taxon>
    </lineage>
</organism>
<keyword evidence="4" id="KW-1185">Reference proteome</keyword>
<dbReference type="RefSeq" id="WP_209982447.1">
    <property type="nucleotide sequence ID" value="NZ_JAGINO010000008.1"/>
</dbReference>
<proteinExistence type="predicted"/>
<feature type="region of interest" description="Disordered" evidence="1">
    <location>
        <begin position="150"/>
        <end position="204"/>
    </location>
</feature>